<feature type="transmembrane region" description="Helical" evidence="5">
    <location>
        <begin position="12"/>
        <end position="33"/>
    </location>
</feature>
<feature type="transmembrane region" description="Helical" evidence="5">
    <location>
        <begin position="135"/>
        <end position="157"/>
    </location>
</feature>
<sequence length="299" mass="33379">MMNKLPIRMTFFYRVHPAVAAIYFLEVVVALLLFNHPSIAVFGFAGLTVTSLLYLGGSAVWRQLKMSLFLFLTIVLFNCLLNQRFGPILWRLTIGSLTFKLTAPALLYGAVMGLMLVQMLMAFGLLNAILPPNKLVYVFSAVTPKLGLLVVISANLVKSFIRNFHQLSMLQKTRNIDLAKGSFVVRIKNAGHLLQILLEDSLASGMETARLMDARGFGAGKRSHYRTYRWHMTDWLFLGLSILIFLGIVAARVNHIGWSDSVAQFSLFWLAGDLLGVGLLIGLLIFPMVAEGVYHLWTN</sequence>
<feature type="transmembrane region" description="Helical" evidence="5">
    <location>
        <begin position="68"/>
        <end position="85"/>
    </location>
</feature>
<dbReference type="RefSeq" id="WP_235803191.1">
    <property type="nucleotide sequence ID" value="NZ_AZEA01000010.1"/>
</dbReference>
<comment type="caution">
    <text evidence="6">The sequence shown here is derived from an EMBL/GenBank/DDBJ whole genome shotgun (WGS) entry which is preliminary data.</text>
</comment>
<evidence type="ECO:0000256" key="5">
    <source>
        <dbReference type="SAM" id="Phobius"/>
    </source>
</evidence>
<feature type="transmembrane region" description="Helical" evidence="5">
    <location>
        <begin position="265"/>
        <end position="290"/>
    </location>
</feature>
<accession>A0A0R1KY26</accession>
<reference evidence="6 7" key="1">
    <citation type="journal article" date="2015" name="Genome Announc.">
        <title>Expanding the biotechnology potential of lactobacilli through comparative genomics of 213 strains and associated genera.</title>
        <authorList>
            <person name="Sun Z."/>
            <person name="Harris H.M."/>
            <person name="McCann A."/>
            <person name="Guo C."/>
            <person name="Argimon S."/>
            <person name="Zhang W."/>
            <person name="Yang X."/>
            <person name="Jeffery I.B."/>
            <person name="Cooney J.C."/>
            <person name="Kagawa T.F."/>
            <person name="Liu W."/>
            <person name="Song Y."/>
            <person name="Salvetti E."/>
            <person name="Wrobel A."/>
            <person name="Rasinkangas P."/>
            <person name="Parkhill J."/>
            <person name="Rea M.C."/>
            <person name="O'Sullivan O."/>
            <person name="Ritari J."/>
            <person name="Douillard F.P."/>
            <person name="Paul Ross R."/>
            <person name="Yang R."/>
            <person name="Briner A.E."/>
            <person name="Felis G.E."/>
            <person name="de Vos W.M."/>
            <person name="Barrangou R."/>
            <person name="Klaenhammer T.R."/>
            <person name="Caufield P.W."/>
            <person name="Cui Y."/>
            <person name="Zhang H."/>
            <person name="O'Toole P.W."/>
        </authorList>
    </citation>
    <scope>NUCLEOTIDE SEQUENCE [LARGE SCALE GENOMIC DNA]</scope>
    <source>
        <strain evidence="6 7">DSM 19904</strain>
    </source>
</reference>
<organism evidence="6 7">
    <name type="scientific">Lentilactobacillus sunkii DSM 19904</name>
    <dbReference type="NCBI Taxonomy" id="1423808"/>
    <lineage>
        <taxon>Bacteria</taxon>
        <taxon>Bacillati</taxon>
        <taxon>Bacillota</taxon>
        <taxon>Bacilli</taxon>
        <taxon>Lactobacillales</taxon>
        <taxon>Lactobacillaceae</taxon>
        <taxon>Lentilactobacillus</taxon>
    </lineage>
</organism>
<feature type="transmembrane region" description="Helical" evidence="5">
    <location>
        <begin position="39"/>
        <end position="61"/>
    </location>
</feature>
<protein>
    <submittedName>
        <fullName evidence="6">ABC transporter</fullName>
    </submittedName>
</protein>
<evidence type="ECO:0000256" key="3">
    <source>
        <dbReference type="ARBA" id="ARBA00022989"/>
    </source>
</evidence>
<evidence type="ECO:0000256" key="1">
    <source>
        <dbReference type="ARBA" id="ARBA00004141"/>
    </source>
</evidence>
<feature type="transmembrane region" description="Helical" evidence="5">
    <location>
        <begin position="105"/>
        <end position="128"/>
    </location>
</feature>
<dbReference type="GO" id="GO:0005886">
    <property type="term" value="C:plasma membrane"/>
    <property type="evidence" value="ECO:0007669"/>
    <property type="project" value="UniProtKB-ARBA"/>
</dbReference>
<feature type="transmembrane region" description="Helical" evidence="5">
    <location>
        <begin position="235"/>
        <end position="253"/>
    </location>
</feature>
<keyword evidence="2 5" id="KW-0812">Transmembrane</keyword>
<evidence type="ECO:0000256" key="4">
    <source>
        <dbReference type="ARBA" id="ARBA00023136"/>
    </source>
</evidence>
<name>A0A0R1KY26_9LACO</name>
<dbReference type="AlphaFoldDB" id="A0A0R1KY26"/>
<evidence type="ECO:0000256" key="2">
    <source>
        <dbReference type="ARBA" id="ARBA00022692"/>
    </source>
</evidence>
<keyword evidence="7" id="KW-1185">Reference proteome</keyword>
<dbReference type="CDD" id="cd16914">
    <property type="entry name" value="EcfT"/>
    <property type="match status" value="1"/>
</dbReference>
<proteinExistence type="predicted"/>
<dbReference type="InterPro" id="IPR003339">
    <property type="entry name" value="ABC/ECF_trnsptr_transmembrane"/>
</dbReference>
<keyword evidence="4 5" id="KW-0472">Membrane</keyword>
<evidence type="ECO:0000313" key="6">
    <source>
        <dbReference type="EMBL" id="KRK88341.1"/>
    </source>
</evidence>
<evidence type="ECO:0000313" key="7">
    <source>
        <dbReference type="Proteomes" id="UP000051581"/>
    </source>
</evidence>
<dbReference type="EMBL" id="AZEA01000010">
    <property type="protein sequence ID" value="KRK88341.1"/>
    <property type="molecule type" value="Genomic_DNA"/>
</dbReference>
<dbReference type="PANTHER" id="PTHR33514">
    <property type="entry name" value="PROTEIN ABCI12, CHLOROPLASTIC"/>
    <property type="match status" value="1"/>
</dbReference>
<dbReference type="PANTHER" id="PTHR33514:SF13">
    <property type="entry name" value="PROTEIN ABCI12, CHLOROPLASTIC"/>
    <property type="match status" value="1"/>
</dbReference>
<gene>
    <name evidence="6" type="ORF">FD17_GL000485</name>
</gene>
<comment type="subcellular location">
    <subcellularLocation>
        <location evidence="1">Membrane</location>
        <topology evidence="1">Multi-pass membrane protein</topology>
    </subcellularLocation>
</comment>
<dbReference type="PATRIC" id="fig|1423808.3.peg.489"/>
<dbReference type="Proteomes" id="UP000051581">
    <property type="component" value="Unassembled WGS sequence"/>
</dbReference>
<keyword evidence="3 5" id="KW-1133">Transmembrane helix</keyword>